<dbReference type="GO" id="GO:0006355">
    <property type="term" value="P:regulation of DNA-templated transcription"/>
    <property type="evidence" value="ECO:0007669"/>
    <property type="project" value="TreeGrafter"/>
</dbReference>
<dbReference type="PROSITE" id="PS50110">
    <property type="entry name" value="RESPONSE_REGULATORY"/>
    <property type="match status" value="1"/>
</dbReference>
<dbReference type="Pfam" id="PF00072">
    <property type="entry name" value="Response_reg"/>
    <property type="match status" value="1"/>
</dbReference>
<feature type="modified residue" description="4-aspartylphosphate" evidence="6">
    <location>
        <position position="66"/>
    </location>
</feature>
<sequence length="213" mass="23889">MPQPSDAHPSGPIKVLLIEDNPVDSILIKEMLEIAGAGLFVMECADRLSMGLERLKGNDVDVVLLDLTLPDSEGLETCIRAHMHAPGVPIIVLTGLDDHDIAIRSLQEGAQDYLVKGQVDSTLLARSLRYAIEREKLVRRLHEAIDQIKTLRGLLPICAACKKIRDDQGYWTQIEDYLARHSDAEFSHGLCPECAREIYPEAYRERHPEEDED</sequence>
<evidence type="ECO:0000259" key="7">
    <source>
        <dbReference type="PROSITE" id="PS50110"/>
    </source>
</evidence>
<dbReference type="CDD" id="cd00156">
    <property type="entry name" value="REC"/>
    <property type="match status" value="1"/>
</dbReference>
<dbReference type="AlphaFoldDB" id="A0A6N9TT05"/>
<gene>
    <name evidence="8" type="ORF">G3N55_02205</name>
</gene>
<keyword evidence="3" id="KW-0805">Transcription regulation</keyword>
<evidence type="ECO:0000313" key="9">
    <source>
        <dbReference type="Proteomes" id="UP000469346"/>
    </source>
</evidence>
<dbReference type="PANTHER" id="PTHR48111:SF1">
    <property type="entry name" value="TWO-COMPONENT RESPONSE REGULATOR ORR33"/>
    <property type="match status" value="1"/>
</dbReference>
<feature type="domain" description="Response regulatory" evidence="7">
    <location>
        <begin position="14"/>
        <end position="131"/>
    </location>
</feature>
<organism evidence="8 9">
    <name type="scientific">Dissulfurirhabdus thermomarina</name>
    <dbReference type="NCBI Taxonomy" id="1765737"/>
    <lineage>
        <taxon>Bacteria</taxon>
        <taxon>Deltaproteobacteria</taxon>
        <taxon>Dissulfurirhabdaceae</taxon>
        <taxon>Dissulfurirhabdus</taxon>
    </lineage>
</organism>
<accession>A0A6N9TT05</accession>
<name>A0A6N9TT05_DISTH</name>
<comment type="caution">
    <text evidence="8">The sequence shown here is derived from an EMBL/GenBank/DDBJ whole genome shotgun (WGS) entry which is preliminary data.</text>
</comment>
<dbReference type="Proteomes" id="UP000469346">
    <property type="component" value="Unassembled WGS sequence"/>
</dbReference>
<dbReference type="PANTHER" id="PTHR48111">
    <property type="entry name" value="REGULATOR OF RPOS"/>
    <property type="match status" value="1"/>
</dbReference>
<keyword evidence="2" id="KW-0902">Two-component regulatory system</keyword>
<dbReference type="Gene3D" id="3.40.50.2300">
    <property type="match status" value="1"/>
</dbReference>
<keyword evidence="1 6" id="KW-0597">Phosphoprotein</keyword>
<dbReference type="InterPro" id="IPR011006">
    <property type="entry name" value="CheY-like_superfamily"/>
</dbReference>
<dbReference type="InterPro" id="IPR001789">
    <property type="entry name" value="Sig_transdc_resp-reg_receiver"/>
</dbReference>
<evidence type="ECO:0000256" key="5">
    <source>
        <dbReference type="ARBA" id="ARBA00023163"/>
    </source>
</evidence>
<keyword evidence="5" id="KW-0804">Transcription</keyword>
<evidence type="ECO:0000256" key="1">
    <source>
        <dbReference type="ARBA" id="ARBA00022553"/>
    </source>
</evidence>
<dbReference type="SUPFAM" id="SSF52172">
    <property type="entry name" value="CheY-like"/>
    <property type="match status" value="1"/>
</dbReference>
<keyword evidence="4" id="KW-0238">DNA-binding</keyword>
<dbReference type="SMART" id="SM00448">
    <property type="entry name" value="REC"/>
    <property type="match status" value="1"/>
</dbReference>
<evidence type="ECO:0000256" key="6">
    <source>
        <dbReference type="PROSITE-ProRule" id="PRU00169"/>
    </source>
</evidence>
<keyword evidence="9" id="KW-1185">Reference proteome</keyword>
<reference evidence="8 9" key="1">
    <citation type="submission" date="2020-02" db="EMBL/GenBank/DDBJ databases">
        <title>Comparative genomics of sulfur disproportionating microorganisms.</title>
        <authorList>
            <person name="Ward L.M."/>
            <person name="Bertran E."/>
            <person name="Johnston D.T."/>
        </authorList>
    </citation>
    <scope>NUCLEOTIDE SEQUENCE [LARGE SCALE GENOMIC DNA]</scope>
    <source>
        <strain evidence="8 9">DSM 100025</strain>
    </source>
</reference>
<dbReference type="RefSeq" id="WP_163297820.1">
    <property type="nucleotide sequence ID" value="NZ_JAAGRR010000012.1"/>
</dbReference>
<proteinExistence type="predicted"/>
<evidence type="ECO:0000256" key="3">
    <source>
        <dbReference type="ARBA" id="ARBA00023015"/>
    </source>
</evidence>
<dbReference type="GO" id="GO:0032993">
    <property type="term" value="C:protein-DNA complex"/>
    <property type="evidence" value="ECO:0007669"/>
    <property type="project" value="TreeGrafter"/>
</dbReference>
<evidence type="ECO:0000256" key="2">
    <source>
        <dbReference type="ARBA" id="ARBA00023012"/>
    </source>
</evidence>
<dbReference type="GO" id="GO:0000976">
    <property type="term" value="F:transcription cis-regulatory region binding"/>
    <property type="evidence" value="ECO:0007669"/>
    <property type="project" value="TreeGrafter"/>
</dbReference>
<dbReference type="GO" id="GO:0005829">
    <property type="term" value="C:cytosol"/>
    <property type="evidence" value="ECO:0007669"/>
    <property type="project" value="TreeGrafter"/>
</dbReference>
<protein>
    <submittedName>
        <fullName evidence="8">Response regulator</fullName>
    </submittedName>
</protein>
<evidence type="ECO:0000256" key="4">
    <source>
        <dbReference type="ARBA" id="ARBA00023125"/>
    </source>
</evidence>
<dbReference type="GO" id="GO:0000156">
    <property type="term" value="F:phosphorelay response regulator activity"/>
    <property type="evidence" value="ECO:0007669"/>
    <property type="project" value="TreeGrafter"/>
</dbReference>
<dbReference type="InterPro" id="IPR039420">
    <property type="entry name" value="WalR-like"/>
</dbReference>
<dbReference type="EMBL" id="JAAGRR010000012">
    <property type="protein sequence ID" value="NDY41666.1"/>
    <property type="molecule type" value="Genomic_DNA"/>
</dbReference>
<evidence type="ECO:0000313" key="8">
    <source>
        <dbReference type="EMBL" id="NDY41666.1"/>
    </source>
</evidence>